<reference evidence="3 4" key="1">
    <citation type="submission" date="2022-06" db="EMBL/GenBank/DDBJ databases">
        <title>Genomic Encyclopedia of Archaeal and Bacterial Type Strains, Phase II (KMG-II): from individual species to whole genera.</title>
        <authorList>
            <person name="Goeker M."/>
        </authorList>
    </citation>
    <scope>NUCLEOTIDE SEQUENCE [LARGE SCALE GENOMIC DNA]</scope>
    <source>
        <strain evidence="3 4">DSM 40477</strain>
    </source>
</reference>
<feature type="compositionally biased region" description="Pro residues" evidence="2">
    <location>
        <begin position="100"/>
        <end position="109"/>
    </location>
</feature>
<dbReference type="Proteomes" id="UP001205311">
    <property type="component" value="Unassembled WGS sequence"/>
</dbReference>
<dbReference type="RefSeq" id="WP_253669876.1">
    <property type="nucleotide sequence ID" value="NZ_JAMTCP010000012.1"/>
</dbReference>
<keyword evidence="4" id="KW-1185">Reference proteome</keyword>
<evidence type="ECO:0000256" key="2">
    <source>
        <dbReference type="SAM" id="MobiDB-lite"/>
    </source>
</evidence>
<dbReference type="CDD" id="cd05829">
    <property type="entry name" value="Sortase_F"/>
    <property type="match status" value="1"/>
</dbReference>
<feature type="compositionally biased region" description="Basic and acidic residues" evidence="2">
    <location>
        <begin position="67"/>
        <end position="76"/>
    </location>
</feature>
<proteinExistence type="predicted"/>
<dbReference type="InterPro" id="IPR023365">
    <property type="entry name" value="Sortase_dom-sf"/>
</dbReference>
<dbReference type="SUPFAM" id="SSF63817">
    <property type="entry name" value="Sortase"/>
    <property type="match status" value="1"/>
</dbReference>
<protein>
    <submittedName>
        <fullName evidence="3">LPXTG-site transpeptidase (Sortase) family protein</fullName>
    </submittedName>
</protein>
<dbReference type="InterPro" id="IPR042001">
    <property type="entry name" value="Sortase_F"/>
</dbReference>
<feature type="region of interest" description="Disordered" evidence="2">
    <location>
        <begin position="47"/>
        <end position="122"/>
    </location>
</feature>
<gene>
    <name evidence="3" type="ORF">LX15_002663</name>
</gene>
<sequence>MPGRGRQSGPRGAHRGPAGWGQVSRPAGLALLTAAVLATAVLSEPTLPVAGTPSAAEPRPTGPAHSLTDDGARDQHWGVPGGGVPAQDPVAAGEQAAARPDPPAPPPRPAAGQRPGTVRLPAGGTARLVRKEVGGDGVLPVPDGVGDATWWGAGLDAAAGATVLAGHVNWRGAVGPFAELWRVQRGQEVSVADAAGTTWRYRVTEVHTIDKDDLPGRAAALFGQEGEHRLVLVTCGGRWVGGDLGYDENRVVVAQPAS</sequence>
<organism evidence="3 4">
    <name type="scientific">Streptoalloteichus tenebrarius (strain ATCC 17920 / DSM 40477 / JCM 4838 / CBS 697.72 / NBRC 16177 / NCIMB 11028 / NRRL B-12390 / A12253. 1 / ISP 5477)</name>
    <name type="common">Streptomyces tenebrarius</name>
    <dbReference type="NCBI Taxonomy" id="1933"/>
    <lineage>
        <taxon>Bacteria</taxon>
        <taxon>Bacillati</taxon>
        <taxon>Actinomycetota</taxon>
        <taxon>Actinomycetes</taxon>
        <taxon>Pseudonocardiales</taxon>
        <taxon>Pseudonocardiaceae</taxon>
        <taxon>Streptoalloteichus</taxon>
    </lineage>
</organism>
<evidence type="ECO:0000313" key="4">
    <source>
        <dbReference type="Proteomes" id="UP001205311"/>
    </source>
</evidence>
<evidence type="ECO:0000256" key="1">
    <source>
        <dbReference type="ARBA" id="ARBA00022801"/>
    </source>
</evidence>
<keyword evidence="1" id="KW-0378">Hydrolase</keyword>
<dbReference type="Gene3D" id="2.40.260.10">
    <property type="entry name" value="Sortase"/>
    <property type="match status" value="1"/>
</dbReference>
<feature type="region of interest" description="Disordered" evidence="2">
    <location>
        <begin position="1"/>
        <end position="23"/>
    </location>
</feature>
<name>A0ABT1HTX8_STRSD</name>
<evidence type="ECO:0000313" key="3">
    <source>
        <dbReference type="EMBL" id="MCP2258964.1"/>
    </source>
</evidence>
<accession>A0ABT1HTX8</accession>
<dbReference type="InterPro" id="IPR005754">
    <property type="entry name" value="Sortase"/>
</dbReference>
<dbReference type="EMBL" id="JAMTCP010000012">
    <property type="protein sequence ID" value="MCP2258964.1"/>
    <property type="molecule type" value="Genomic_DNA"/>
</dbReference>
<comment type="caution">
    <text evidence="3">The sequence shown here is derived from an EMBL/GenBank/DDBJ whole genome shotgun (WGS) entry which is preliminary data.</text>
</comment>
<dbReference type="Pfam" id="PF04203">
    <property type="entry name" value="Sortase"/>
    <property type="match status" value="1"/>
</dbReference>